<gene>
    <name evidence="1" type="ORF">SAMN04489760_10955</name>
</gene>
<organism evidence="1 2">
    <name type="scientific">Syntrophus gentianae</name>
    <dbReference type="NCBI Taxonomy" id="43775"/>
    <lineage>
        <taxon>Bacteria</taxon>
        <taxon>Pseudomonadati</taxon>
        <taxon>Thermodesulfobacteriota</taxon>
        <taxon>Syntrophia</taxon>
        <taxon>Syntrophales</taxon>
        <taxon>Syntrophaceae</taxon>
        <taxon>Syntrophus</taxon>
    </lineage>
</organism>
<keyword evidence="2" id="KW-1185">Reference proteome</keyword>
<dbReference type="OrthoDB" id="5387471at2"/>
<evidence type="ECO:0000313" key="1">
    <source>
        <dbReference type="EMBL" id="SEM28656.1"/>
    </source>
</evidence>
<reference evidence="1 2" key="1">
    <citation type="submission" date="2016-10" db="EMBL/GenBank/DDBJ databases">
        <authorList>
            <person name="de Groot N.N."/>
        </authorList>
    </citation>
    <scope>NUCLEOTIDE SEQUENCE [LARGE SCALE GENOMIC DNA]</scope>
    <source>
        <strain evidence="1 2">DSM 8423</strain>
    </source>
</reference>
<dbReference type="EMBL" id="FOBS01000009">
    <property type="protein sequence ID" value="SEM28656.1"/>
    <property type="molecule type" value="Genomic_DNA"/>
</dbReference>
<protein>
    <submittedName>
        <fullName evidence="1">Uncharacterized protein</fullName>
    </submittedName>
</protein>
<accession>A0A1H7X486</accession>
<dbReference type="InterPro" id="IPR047766">
    <property type="entry name" value="PxxKW_fam"/>
</dbReference>
<sequence>MLCSTIKPGTECGFMTKKGCSYGSGACQPIIDSCLECNKIGEFESGKYCKLYPEPAVKWLKGKCPSASHVKLEIKEVQAINPLKASKRASKKK</sequence>
<proteinExistence type="predicted"/>
<dbReference type="NCBIfam" id="NF038144">
    <property type="entry name" value="PxxKW"/>
    <property type="match status" value="1"/>
</dbReference>
<dbReference type="Proteomes" id="UP000198744">
    <property type="component" value="Unassembled WGS sequence"/>
</dbReference>
<dbReference type="AlphaFoldDB" id="A0A1H7X486"/>
<name>A0A1H7X486_9BACT</name>
<dbReference type="Pfam" id="PF20657">
    <property type="entry name" value="DUF6811"/>
    <property type="match status" value="1"/>
</dbReference>
<evidence type="ECO:0000313" key="2">
    <source>
        <dbReference type="Proteomes" id="UP000198744"/>
    </source>
</evidence>
<dbReference type="RefSeq" id="WP_093883174.1">
    <property type="nucleotide sequence ID" value="NZ_FOBS01000009.1"/>
</dbReference>
<dbReference type="STRING" id="43775.SAMN04489760_10955"/>